<reference evidence="1" key="1">
    <citation type="submission" date="2022-07" db="EMBL/GenBank/DDBJ databases">
        <title>Genome Sequence of Phlebia brevispora.</title>
        <authorList>
            <person name="Buettner E."/>
        </authorList>
    </citation>
    <scope>NUCLEOTIDE SEQUENCE</scope>
    <source>
        <strain evidence="1">MPL23</strain>
    </source>
</reference>
<comment type="caution">
    <text evidence="1">The sequence shown here is derived from an EMBL/GenBank/DDBJ whole genome shotgun (WGS) entry which is preliminary data.</text>
</comment>
<dbReference type="Proteomes" id="UP001148662">
    <property type="component" value="Unassembled WGS sequence"/>
</dbReference>
<proteinExistence type="predicted"/>
<protein>
    <submittedName>
        <fullName evidence="1">Uncharacterized protein</fullName>
    </submittedName>
</protein>
<name>A0ACC1T6U7_9APHY</name>
<evidence type="ECO:0000313" key="1">
    <source>
        <dbReference type="EMBL" id="KAJ3554082.1"/>
    </source>
</evidence>
<organism evidence="1 2">
    <name type="scientific">Phlebia brevispora</name>
    <dbReference type="NCBI Taxonomy" id="194682"/>
    <lineage>
        <taxon>Eukaryota</taxon>
        <taxon>Fungi</taxon>
        <taxon>Dikarya</taxon>
        <taxon>Basidiomycota</taxon>
        <taxon>Agaricomycotina</taxon>
        <taxon>Agaricomycetes</taxon>
        <taxon>Polyporales</taxon>
        <taxon>Meruliaceae</taxon>
        <taxon>Phlebia</taxon>
    </lineage>
</organism>
<dbReference type="EMBL" id="JANHOG010000466">
    <property type="protein sequence ID" value="KAJ3554082.1"/>
    <property type="molecule type" value="Genomic_DNA"/>
</dbReference>
<gene>
    <name evidence="1" type="ORF">NM688_g3289</name>
</gene>
<accession>A0ACC1T6U7</accession>
<evidence type="ECO:0000313" key="2">
    <source>
        <dbReference type="Proteomes" id="UP001148662"/>
    </source>
</evidence>
<sequence length="322" mass="35635">MLEFILAFVASLVVTTVLFVPLTGALVRVRANFNPKSIQLDADGNVEPHTGPIVTSFFGMLGRVKRIEGWSGLYKGLMPYLLETLILTIFVVSVLDSDAVRYGGRAPNTGILGSLAYATVALILNLPAVVITYRAITTPYKLPYFRPLYSLRILLTPTERRRPWIIYFTPGLFAARFLQIAYKTIFLGFLRRLLLPELPGNGDTTMPNVNPIKLGILISVSVASTVILCPLEVIATKLAIQRNHAAPEYNSVAQEAEDDDITPDEYVEYAGAEEDVIGLRHEKDPYLGLIDCVKKVATEEGWQSLYRVWWLTALSGLGNAFA</sequence>
<keyword evidence="2" id="KW-1185">Reference proteome</keyword>